<proteinExistence type="predicted"/>
<dbReference type="Pfam" id="PF04365">
    <property type="entry name" value="BrnT_toxin"/>
    <property type="match status" value="1"/>
</dbReference>
<dbReference type="Gene3D" id="3.10.450.530">
    <property type="entry name" value="Ribonuclease toxin, BrnT, of type II toxin-antitoxin system"/>
    <property type="match status" value="1"/>
</dbReference>
<sequence>MDFEDAVEALFEPHIELPSDQNGEVRIRAICPFTGRLIAVVYTMRGETCRIISARAARKNEQQLYNANYPGRNSR</sequence>
<protein>
    <submittedName>
        <fullName evidence="1">BrnT family toxin</fullName>
    </submittedName>
</protein>
<gene>
    <name evidence="1" type="ORF">EXN23_02180</name>
</gene>
<name>A0ABY3BW11_9HYPH</name>
<dbReference type="InterPro" id="IPR007460">
    <property type="entry name" value="BrnT_toxin"/>
</dbReference>
<keyword evidence="2" id="KW-1185">Reference proteome</keyword>
<dbReference type="RefSeq" id="WP_142911832.1">
    <property type="nucleotide sequence ID" value="NZ_JAPZLP010000001.1"/>
</dbReference>
<dbReference type="EMBL" id="SGNZ01000001">
    <property type="protein sequence ID" value="TRA97277.1"/>
    <property type="molecule type" value="Genomic_DNA"/>
</dbReference>
<dbReference type="Proteomes" id="UP000319481">
    <property type="component" value="Unassembled WGS sequence"/>
</dbReference>
<evidence type="ECO:0000313" key="1">
    <source>
        <dbReference type="EMBL" id="TRA97277.1"/>
    </source>
</evidence>
<comment type="caution">
    <text evidence="1">The sequence shown here is derived from an EMBL/GenBank/DDBJ whole genome shotgun (WGS) entry which is preliminary data.</text>
</comment>
<evidence type="ECO:0000313" key="2">
    <source>
        <dbReference type="Proteomes" id="UP000319481"/>
    </source>
</evidence>
<dbReference type="InterPro" id="IPR038573">
    <property type="entry name" value="BrnT_sf"/>
</dbReference>
<accession>A0ABY3BW11</accession>
<reference evidence="1 2" key="1">
    <citation type="journal article" date="2019" name="Appl. Microbiol. Biotechnol.">
        <title>Differential efficiency of wild type rhizogenic strains for rol gene transformation of plants.</title>
        <authorList>
            <person name="Desmet S."/>
            <person name="De Keyser E."/>
            <person name="Van Vaerenbergh J."/>
            <person name="Baeyen S."/>
            <person name="Van Huylenbroeck J."/>
            <person name="Geelen D."/>
            <person name="Dhooghe E."/>
        </authorList>
    </citation>
    <scope>NUCLEOTIDE SEQUENCE [LARGE SCALE GENOMIC DNA]</scope>
    <source>
        <strain evidence="1 2">GBBC3283</strain>
    </source>
</reference>
<organism evidence="1 2">
    <name type="scientific">Agrobacterium salinitolerans</name>
    <dbReference type="NCBI Taxonomy" id="1183413"/>
    <lineage>
        <taxon>Bacteria</taxon>
        <taxon>Pseudomonadati</taxon>
        <taxon>Pseudomonadota</taxon>
        <taxon>Alphaproteobacteria</taxon>
        <taxon>Hyphomicrobiales</taxon>
        <taxon>Rhizobiaceae</taxon>
        <taxon>Rhizobium/Agrobacterium group</taxon>
        <taxon>Agrobacterium</taxon>
    </lineage>
</organism>